<feature type="domain" description="Reverse transcriptase Ty1/copia-type" evidence="1">
    <location>
        <begin position="20"/>
        <end position="205"/>
    </location>
</feature>
<dbReference type="PANTHER" id="PTHR11439:SF467">
    <property type="entry name" value="INTEGRASE CATALYTIC DOMAIN-CONTAINING PROTEIN"/>
    <property type="match status" value="1"/>
</dbReference>
<reference evidence="2 3" key="1">
    <citation type="journal article" date="2023" name="Hortic Res">
        <title>The complete reference genome for grapevine (Vitis vinifera L.) genetics and breeding.</title>
        <authorList>
            <person name="Shi X."/>
            <person name="Cao S."/>
            <person name="Wang X."/>
            <person name="Huang S."/>
            <person name="Wang Y."/>
            <person name="Liu Z."/>
            <person name="Liu W."/>
            <person name="Leng X."/>
            <person name="Peng Y."/>
            <person name="Wang N."/>
            <person name="Wang Y."/>
            <person name="Ma Z."/>
            <person name="Xu X."/>
            <person name="Zhang F."/>
            <person name="Xue H."/>
            <person name="Zhong H."/>
            <person name="Wang Y."/>
            <person name="Zhang K."/>
            <person name="Velt A."/>
            <person name="Avia K."/>
            <person name="Holtgrawe D."/>
            <person name="Grimplet J."/>
            <person name="Matus J.T."/>
            <person name="Ware D."/>
            <person name="Wu X."/>
            <person name="Wang H."/>
            <person name="Liu C."/>
            <person name="Fang Y."/>
            <person name="Rustenholz C."/>
            <person name="Cheng Z."/>
            <person name="Xiao H."/>
            <person name="Zhou Y."/>
        </authorList>
    </citation>
    <scope>NUCLEOTIDE SEQUENCE [LARGE SCALE GENOMIC DNA]</scope>
    <source>
        <strain evidence="3">cv. Pinot noir / PN40024</strain>
        <tissue evidence="2">Leaf</tissue>
    </source>
</reference>
<dbReference type="InterPro" id="IPR043502">
    <property type="entry name" value="DNA/RNA_pol_sf"/>
</dbReference>
<name>A0ABY9DES4_VITVI</name>
<dbReference type="Pfam" id="PF07727">
    <property type="entry name" value="RVT_2"/>
    <property type="match status" value="1"/>
</dbReference>
<organism evidence="2 3">
    <name type="scientific">Vitis vinifera</name>
    <name type="common">Grape</name>
    <dbReference type="NCBI Taxonomy" id="29760"/>
    <lineage>
        <taxon>Eukaryota</taxon>
        <taxon>Viridiplantae</taxon>
        <taxon>Streptophyta</taxon>
        <taxon>Embryophyta</taxon>
        <taxon>Tracheophyta</taxon>
        <taxon>Spermatophyta</taxon>
        <taxon>Magnoliopsida</taxon>
        <taxon>eudicotyledons</taxon>
        <taxon>Gunneridae</taxon>
        <taxon>Pentapetalae</taxon>
        <taxon>rosids</taxon>
        <taxon>Vitales</taxon>
        <taxon>Vitaceae</taxon>
        <taxon>Viteae</taxon>
        <taxon>Vitis</taxon>
    </lineage>
</organism>
<evidence type="ECO:0000259" key="1">
    <source>
        <dbReference type="Pfam" id="PF07727"/>
    </source>
</evidence>
<keyword evidence="3" id="KW-1185">Reference proteome</keyword>
<proteinExistence type="predicted"/>
<dbReference type="PANTHER" id="PTHR11439">
    <property type="entry name" value="GAG-POL-RELATED RETROTRANSPOSON"/>
    <property type="match status" value="1"/>
</dbReference>
<dbReference type="CDD" id="cd09272">
    <property type="entry name" value="RNase_HI_RT_Ty1"/>
    <property type="match status" value="1"/>
</dbReference>
<protein>
    <recommendedName>
        <fullName evidence="1">Reverse transcriptase Ty1/copia-type domain-containing protein</fullName>
    </recommendedName>
</protein>
<dbReference type="SUPFAM" id="SSF56672">
    <property type="entry name" value="DNA/RNA polymerases"/>
    <property type="match status" value="1"/>
</dbReference>
<evidence type="ECO:0000313" key="3">
    <source>
        <dbReference type="Proteomes" id="UP001227230"/>
    </source>
</evidence>
<dbReference type="EMBL" id="CP126662">
    <property type="protein sequence ID" value="WKA05086.1"/>
    <property type="molecule type" value="Genomic_DNA"/>
</dbReference>
<gene>
    <name evidence="2" type="ORF">VitviT2T_023071</name>
</gene>
<evidence type="ECO:0000313" key="2">
    <source>
        <dbReference type="EMBL" id="WKA05086.1"/>
    </source>
</evidence>
<accession>A0ABY9DES4</accession>
<dbReference type="InterPro" id="IPR013103">
    <property type="entry name" value="RVT_2"/>
</dbReference>
<sequence length="398" mass="45596">MSTRKEASWVSLDLYCEVQAKINTIRVLLSLVVNLDWPLQQFDVKNAFLHGELSKEVYMDLPPGCMVSEKQCQKVCKLKKSLYGLKQSPRAWFGRFTKSLRAFDYCQSNSDHTLFLKKQHGKITALIVYVDDMVVTGNDLEERKVLQNYLSREFEMKYLGSLKYFFMIEVSQSSEGIFLSQRKYVLDLLQEIGMSGCQPVDAPIKEGLKLCVEPNQVSTNKGRYQRLLGRLMYLAHTRPDLAYALSVVSQYMHNPGEQHMNAVMHILRYLKNAIGKGILFTKNVDHQSIEVYNDVDWVGAVDDRRSTSGYFTFVGGNLVTWKSKKHNVVARSSVEAEFKAACDIAHNPVQHDCTKHVEVDKFFIKEKLDDKIVELPKIRSKDQLVDILTKAVVSSRVF</sequence>
<dbReference type="Proteomes" id="UP001227230">
    <property type="component" value="Chromosome 15"/>
</dbReference>